<reference evidence="1 2" key="1">
    <citation type="submission" date="2015-11" db="EMBL/GenBank/DDBJ databases">
        <title>Genomic analysis of 38 Legionella species identifies large and diverse effector repertoires.</title>
        <authorList>
            <person name="Burstein D."/>
            <person name="Amaro F."/>
            <person name="Zusman T."/>
            <person name="Lifshitz Z."/>
            <person name="Cohen O."/>
            <person name="Gilbert J.A."/>
            <person name="Pupko T."/>
            <person name="Shuman H.A."/>
            <person name="Segal G."/>
        </authorList>
    </citation>
    <scope>NUCLEOTIDE SEQUENCE [LARGE SCALE GENOMIC DNA]</scope>
    <source>
        <strain evidence="1 2">PX-1-G2-E2</strain>
    </source>
</reference>
<keyword evidence="2" id="KW-1185">Reference proteome</keyword>
<dbReference type="OrthoDB" id="5631914at2"/>
<accession>A0A0W0VWS1</accession>
<gene>
    <name evidence="1" type="ORF">Lmac_2505</name>
</gene>
<sequence>MGKTTYSAAILLLRHTTNANFFGWVNDDLSVDAVVYFSYAEAEKLLILKRVFSEKIWNQLNITFAAESYIRVCLPDINSHSMIAALNELKKPLSILLKKIGDKYCEQRSLKVATVSMPTGNFAKLSYRTIAQQIELFHQHVSTAYRLLTERRPLFPDEMALCVMPEFYSHCSSTGSGRLFMSHNTQTLLLAGYCKTSRYFPELLIMVNITATTATEERDAVAVTMGHKARRQKINTLVGLKNGEVVYLSYKLNKGPADIPESELLNAEAERNTYHQSVVNRKLMTLDYLKMFKGITFAGSVCIDAQEGVLGKYLQKQFPDFHCDEYGPAIQIISSCSMALPINYKKRSELDGTQVVTPTINQGLIVQADGHDKIKRSGVWLVDGENFVRQKPKATATLGHQVEIESYEVCAKLLHNRLHEKVGGDIDEVKKAQAFNTFR</sequence>
<dbReference type="RefSeq" id="WP_058453207.1">
    <property type="nucleotide sequence ID" value="NZ_CAAAIB010000007.1"/>
</dbReference>
<dbReference type="Proteomes" id="UP000054908">
    <property type="component" value="Unassembled WGS sequence"/>
</dbReference>
<proteinExistence type="predicted"/>
<organism evidence="1 2">
    <name type="scientific">Legionella maceachernii</name>
    <dbReference type="NCBI Taxonomy" id="466"/>
    <lineage>
        <taxon>Bacteria</taxon>
        <taxon>Pseudomonadati</taxon>
        <taxon>Pseudomonadota</taxon>
        <taxon>Gammaproteobacteria</taxon>
        <taxon>Legionellales</taxon>
        <taxon>Legionellaceae</taxon>
        <taxon>Legionella</taxon>
    </lineage>
</organism>
<name>A0A0W0VWS1_9GAMM</name>
<dbReference type="PATRIC" id="fig|466.6.peg.2671"/>
<comment type="caution">
    <text evidence="1">The sequence shown here is derived from an EMBL/GenBank/DDBJ whole genome shotgun (WGS) entry which is preliminary data.</text>
</comment>
<evidence type="ECO:0000313" key="1">
    <source>
        <dbReference type="EMBL" id="KTD24418.1"/>
    </source>
</evidence>
<evidence type="ECO:0000313" key="2">
    <source>
        <dbReference type="Proteomes" id="UP000054908"/>
    </source>
</evidence>
<dbReference type="AlphaFoldDB" id="A0A0W0VWS1"/>
<protein>
    <submittedName>
        <fullName evidence="1">Uncharacterized protein</fullName>
    </submittedName>
</protein>
<dbReference type="EMBL" id="LNYL01000050">
    <property type="protein sequence ID" value="KTD24418.1"/>
    <property type="molecule type" value="Genomic_DNA"/>
</dbReference>